<evidence type="ECO:0000313" key="1">
    <source>
        <dbReference type="EMBL" id="HIV73764.1"/>
    </source>
</evidence>
<proteinExistence type="predicted"/>
<evidence type="ECO:0000313" key="2">
    <source>
        <dbReference type="Proteomes" id="UP000823937"/>
    </source>
</evidence>
<dbReference type="Proteomes" id="UP000823937">
    <property type="component" value="Unassembled WGS sequence"/>
</dbReference>
<sequence>MKRVGVLTIGQSPRTDVAPIIQSVLGESVEMIQRGALDSLSDSEIKALWPNEGDTTYISRLRNGQSTKIKKEALLPLLQRELNQLEEEVSVVLLLCTGDFPTIQSEKLLLFPDKILVKVMSAVLREGKLGLIVPLEEQKDQLMEKWHEISVPIVVEAASPYEESDIESAADSLKEQGATVIVLDCMGYDESHKERAMQATNLPIVLSISLAASVLKEYI</sequence>
<reference evidence="1" key="2">
    <citation type="submission" date="2021-04" db="EMBL/GenBank/DDBJ databases">
        <authorList>
            <person name="Gilroy R."/>
        </authorList>
    </citation>
    <scope>NUCLEOTIDE SEQUENCE</scope>
    <source>
        <strain evidence="1">CHK169-2315</strain>
    </source>
</reference>
<name>A0A9D1TIT5_9BACI</name>
<organism evidence="1 2">
    <name type="scientific">Candidatus Pseudogracilibacillus intestinigallinarum</name>
    <dbReference type="NCBI Taxonomy" id="2838742"/>
    <lineage>
        <taxon>Bacteria</taxon>
        <taxon>Bacillati</taxon>
        <taxon>Bacillota</taxon>
        <taxon>Bacilli</taxon>
        <taxon>Bacillales</taxon>
        <taxon>Bacillaceae</taxon>
        <taxon>Pseudogracilibacillus</taxon>
    </lineage>
</organism>
<reference evidence="1" key="1">
    <citation type="journal article" date="2021" name="PeerJ">
        <title>Extensive microbial diversity within the chicken gut microbiome revealed by metagenomics and culture.</title>
        <authorList>
            <person name="Gilroy R."/>
            <person name="Ravi A."/>
            <person name="Getino M."/>
            <person name="Pursley I."/>
            <person name="Horton D.L."/>
            <person name="Alikhan N.F."/>
            <person name="Baker D."/>
            <person name="Gharbi K."/>
            <person name="Hall N."/>
            <person name="Watson M."/>
            <person name="Adriaenssens E.M."/>
            <person name="Foster-Nyarko E."/>
            <person name="Jarju S."/>
            <person name="Secka A."/>
            <person name="Antonio M."/>
            <person name="Oren A."/>
            <person name="Chaudhuri R.R."/>
            <person name="La Ragione R."/>
            <person name="Hildebrand F."/>
            <person name="Pallen M.J."/>
        </authorList>
    </citation>
    <scope>NUCLEOTIDE SEQUENCE</scope>
    <source>
        <strain evidence="1">CHK169-2315</strain>
    </source>
</reference>
<protein>
    <submittedName>
        <fullName evidence="1">AroM family protein</fullName>
    </submittedName>
</protein>
<dbReference type="Pfam" id="PF07302">
    <property type="entry name" value="AroM"/>
    <property type="match status" value="1"/>
</dbReference>
<accession>A0A9D1TIT5</accession>
<dbReference type="InterPro" id="IPR010843">
    <property type="entry name" value="Uncharacterised_AroM"/>
</dbReference>
<gene>
    <name evidence="1" type="ORF">H9895_01635</name>
</gene>
<dbReference type="EMBL" id="DXHX01000024">
    <property type="protein sequence ID" value="HIV73764.1"/>
    <property type="molecule type" value="Genomic_DNA"/>
</dbReference>
<dbReference type="NCBIfam" id="NF007788">
    <property type="entry name" value="PRK10481.1"/>
    <property type="match status" value="1"/>
</dbReference>
<dbReference type="AlphaFoldDB" id="A0A9D1TIT5"/>
<comment type="caution">
    <text evidence="1">The sequence shown here is derived from an EMBL/GenBank/DDBJ whole genome shotgun (WGS) entry which is preliminary data.</text>
</comment>